<accession>A0A1G6QBH5</accession>
<proteinExistence type="predicted"/>
<dbReference type="AlphaFoldDB" id="A0A1G6QBH5"/>
<evidence type="ECO:0000313" key="1">
    <source>
        <dbReference type="EMBL" id="SDC89017.1"/>
    </source>
</evidence>
<dbReference type="STRING" id="28234.SAMN04488588_2017"/>
<organism evidence="1 2">
    <name type="scientific">Geotoga petraea</name>
    <dbReference type="NCBI Taxonomy" id="28234"/>
    <lineage>
        <taxon>Bacteria</taxon>
        <taxon>Thermotogati</taxon>
        <taxon>Thermotogota</taxon>
        <taxon>Thermotogae</taxon>
        <taxon>Petrotogales</taxon>
        <taxon>Petrotogaceae</taxon>
        <taxon>Geotoga</taxon>
    </lineage>
</organism>
<dbReference type="Proteomes" id="UP000199322">
    <property type="component" value="Unassembled WGS sequence"/>
</dbReference>
<gene>
    <name evidence="1" type="ORF">SAMN04488588_2017</name>
</gene>
<evidence type="ECO:0000313" key="2">
    <source>
        <dbReference type="Proteomes" id="UP000199322"/>
    </source>
</evidence>
<name>A0A1G6QBH5_9BACT</name>
<protein>
    <submittedName>
        <fullName evidence="1">Uncharacterized protein</fullName>
    </submittedName>
</protein>
<keyword evidence="2" id="KW-1185">Reference proteome</keyword>
<sequence>MINNMDDFIKYLDMLSNEELREEMESFGIEFKKNNELYDFKKEKKY</sequence>
<dbReference type="EMBL" id="FMYV01000011">
    <property type="protein sequence ID" value="SDC89017.1"/>
    <property type="molecule type" value="Genomic_DNA"/>
</dbReference>
<dbReference type="RefSeq" id="WP_176759905.1">
    <property type="nucleotide sequence ID" value="NZ_FMYV01000011.1"/>
</dbReference>
<reference evidence="1 2" key="1">
    <citation type="submission" date="2016-10" db="EMBL/GenBank/DDBJ databases">
        <authorList>
            <person name="de Groot N.N."/>
        </authorList>
    </citation>
    <scope>NUCLEOTIDE SEQUENCE [LARGE SCALE GENOMIC DNA]</scope>
    <source>
        <strain evidence="1 2">WG14</strain>
    </source>
</reference>